<keyword evidence="3" id="KW-1185">Reference proteome</keyword>
<name>A0AAD9GD56_BABDI</name>
<dbReference type="EMBL" id="JAHBMH010000044">
    <property type="protein sequence ID" value="KAK1936212.1"/>
    <property type="molecule type" value="Genomic_DNA"/>
</dbReference>
<reference evidence="2" key="2">
    <citation type="submission" date="2021-05" db="EMBL/GenBank/DDBJ databases">
        <authorList>
            <person name="Pain A."/>
        </authorList>
    </citation>
    <scope>NUCLEOTIDE SEQUENCE</scope>
    <source>
        <strain evidence="2">1802A</strain>
    </source>
</reference>
<gene>
    <name evidence="2" type="ORF">X943_002118</name>
</gene>
<dbReference type="InterPro" id="IPR036339">
    <property type="entry name" value="PUB-like_dom_sf"/>
</dbReference>
<evidence type="ECO:0000313" key="2">
    <source>
        <dbReference type="EMBL" id="KAK1936212.1"/>
    </source>
</evidence>
<dbReference type="InterPro" id="IPR018997">
    <property type="entry name" value="PUB_domain"/>
</dbReference>
<organism evidence="2 3">
    <name type="scientific">Babesia divergens</name>
    <dbReference type="NCBI Taxonomy" id="32595"/>
    <lineage>
        <taxon>Eukaryota</taxon>
        <taxon>Sar</taxon>
        <taxon>Alveolata</taxon>
        <taxon>Apicomplexa</taxon>
        <taxon>Aconoidasida</taxon>
        <taxon>Piroplasmida</taxon>
        <taxon>Babesiidae</taxon>
        <taxon>Babesia</taxon>
    </lineage>
</organism>
<reference evidence="2" key="1">
    <citation type="journal article" date="2014" name="Nucleic Acids Res.">
        <title>The evolutionary dynamics of variant antigen genes in Babesia reveal a history of genomic innovation underlying host-parasite interaction.</title>
        <authorList>
            <person name="Jackson A.P."/>
            <person name="Otto T.D."/>
            <person name="Darby A."/>
            <person name="Ramaprasad A."/>
            <person name="Xia D."/>
            <person name="Echaide I.E."/>
            <person name="Farber M."/>
            <person name="Gahlot S."/>
            <person name="Gamble J."/>
            <person name="Gupta D."/>
            <person name="Gupta Y."/>
            <person name="Jackson L."/>
            <person name="Malandrin L."/>
            <person name="Malas T.B."/>
            <person name="Moussa E."/>
            <person name="Nair M."/>
            <person name="Reid A.J."/>
            <person name="Sanders M."/>
            <person name="Sharma J."/>
            <person name="Tracey A."/>
            <person name="Quail M.A."/>
            <person name="Weir W."/>
            <person name="Wastling J.M."/>
            <person name="Hall N."/>
            <person name="Willadsen P."/>
            <person name="Lingelbach K."/>
            <person name="Shiels B."/>
            <person name="Tait A."/>
            <person name="Berriman M."/>
            <person name="Allred D.R."/>
            <person name="Pain A."/>
        </authorList>
    </citation>
    <scope>NUCLEOTIDE SEQUENCE</scope>
    <source>
        <strain evidence="2">1802A</strain>
    </source>
</reference>
<accession>A0AAD9GD56</accession>
<dbReference type="SUPFAM" id="SSF54236">
    <property type="entry name" value="Ubiquitin-like"/>
    <property type="match status" value="1"/>
</dbReference>
<dbReference type="CDD" id="cd09212">
    <property type="entry name" value="PUB"/>
    <property type="match status" value="1"/>
</dbReference>
<proteinExistence type="predicted"/>
<dbReference type="InterPro" id="IPR029071">
    <property type="entry name" value="Ubiquitin-like_domsf"/>
</dbReference>
<dbReference type="AlphaFoldDB" id="A0AAD9GD56"/>
<dbReference type="Proteomes" id="UP001195914">
    <property type="component" value="Unassembled WGS sequence"/>
</dbReference>
<dbReference type="Pfam" id="PF09409">
    <property type="entry name" value="PUB"/>
    <property type="match status" value="1"/>
</dbReference>
<dbReference type="Gene3D" id="1.20.58.2190">
    <property type="match status" value="1"/>
</dbReference>
<dbReference type="SUPFAM" id="SSF143503">
    <property type="entry name" value="PUG domain-like"/>
    <property type="match status" value="1"/>
</dbReference>
<protein>
    <recommendedName>
        <fullName evidence="1">PUB domain-containing protein</fullName>
    </recommendedName>
</protein>
<sequence length="360" mass="42192">MERDDRDSTNGTEEDELFTVDKVEFLEKKEYSCSNVLQEPLELLKQVDAQKPMSHSKQRERTDVKCMRYRRLVKIVENILLSPWDRQKRRIRETNPVYVQHIANDQQVLDVLLAIGFRHIGGFIVMQVVNVPYLRDVYRKLIGMLREEYGVEIKSLEGHFFDPFKAYKHDSDVYKNANKEDFEFHGKDHIKRQIEDIKHKLADADIETTLNSWSPKVYLDGAKGTVNERDHMKDMDTSDQKHSAAHVMKVYNVGKCDDFESASRKHLDTLKRQYDHLEKRQTVELKIRLPGGTTLIIKPPMKTPVAKLKTEIQSILTESITLDSWDLVEMPTRRTLDESKTLIQQDISHKVILHFRFKGE</sequence>
<comment type="caution">
    <text evidence="2">The sequence shown here is derived from an EMBL/GenBank/DDBJ whole genome shotgun (WGS) entry which is preliminary data.</text>
</comment>
<evidence type="ECO:0000259" key="1">
    <source>
        <dbReference type="Pfam" id="PF09409"/>
    </source>
</evidence>
<evidence type="ECO:0000313" key="3">
    <source>
        <dbReference type="Proteomes" id="UP001195914"/>
    </source>
</evidence>
<feature type="domain" description="PUB" evidence="1">
    <location>
        <begin position="72"/>
        <end position="137"/>
    </location>
</feature>